<reference evidence="2 3" key="1">
    <citation type="submission" date="2022-07" db="EMBL/GenBank/DDBJ databases">
        <authorList>
            <person name="Phongsopitanun W."/>
            <person name="Tanasupawat S."/>
        </authorList>
    </citation>
    <scope>NUCLEOTIDE SEQUENCE [LARGE SCALE GENOMIC DNA]</scope>
    <source>
        <strain evidence="2 3">RCU-064</strain>
    </source>
</reference>
<dbReference type="RefSeq" id="WP_256652970.1">
    <property type="nucleotide sequence ID" value="NZ_JANIAA010000022.1"/>
</dbReference>
<sequence>MTAPRIDLAVFDMAGTTIDEGRSGSAETYPWTELVAPARPMSELRGLLTGPPGPAPRAAARPSR</sequence>
<feature type="region of interest" description="Disordered" evidence="1">
    <location>
        <begin position="43"/>
        <end position="64"/>
    </location>
</feature>
<comment type="caution">
    <text evidence="2">The sequence shown here is derived from an EMBL/GenBank/DDBJ whole genome shotgun (WGS) entry which is preliminary data.</text>
</comment>
<keyword evidence="3" id="KW-1185">Reference proteome</keyword>
<protein>
    <recommendedName>
        <fullName evidence="4">Hydrolase</fullName>
    </recommendedName>
</protein>
<gene>
    <name evidence="2" type="ORF">NP777_28160</name>
</gene>
<feature type="compositionally biased region" description="Low complexity" evidence="1">
    <location>
        <begin position="44"/>
        <end position="64"/>
    </location>
</feature>
<dbReference type="EMBL" id="JANIAA010000022">
    <property type="protein sequence ID" value="MCQ8192082.1"/>
    <property type="molecule type" value="Genomic_DNA"/>
</dbReference>
<name>A0ABT1V462_9ACTN</name>
<organism evidence="2 3">
    <name type="scientific">Streptomyces rugosispiralis</name>
    <dbReference type="NCBI Taxonomy" id="2967341"/>
    <lineage>
        <taxon>Bacteria</taxon>
        <taxon>Bacillati</taxon>
        <taxon>Actinomycetota</taxon>
        <taxon>Actinomycetes</taxon>
        <taxon>Kitasatosporales</taxon>
        <taxon>Streptomycetaceae</taxon>
        <taxon>Streptomyces</taxon>
    </lineage>
</organism>
<proteinExistence type="predicted"/>
<evidence type="ECO:0008006" key="4">
    <source>
        <dbReference type="Google" id="ProtNLM"/>
    </source>
</evidence>
<evidence type="ECO:0000256" key="1">
    <source>
        <dbReference type="SAM" id="MobiDB-lite"/>
    </source>
</evidence>
<evidence type="ECO:0000313" key="3">
    <source>
        <dbReference type="Proteomes" id="UP001204746"/>
    </source>
</evidence>
<dbReference type="Proteomes" id="UP001204746">
    <property type="component" value="Unassembled WGS sequence"/>
</dbReference>
<evidence type="ECO:0000313" key="2">
    <source>
        <dbReference type="EMBL" id="MCQ8192082.1"/>
    </source>
</evidence>
<accession>A0ABT1V462</accession>